<evidence type="ECO:0000313" key="3">
    <source>
        <dbReference type="EMBL" id="RCW64011.1"/>
    </source>
</evidence>
<evidence type="ECO:0000313" key="4">
    <source>
        <dbReference type="Proteomes" id="UP000253647"/>
    </source>
</evidence>
<dbReference type="Pfam" id="PF09588">
    <property type="entry name" value="YqaJ"/>
    <property type="match status" value="1"/>
</dbReference>
<keyword evidence="1" id="KW-0175">Coiled coil</keyword>
<dbReference type="CDD" id="cd22343">
    <property type="entry name" value="PDDEXK_lambda_exonuclease-like"/>
    <property type="match status" value="1"/>
</dbReference>
<dbReference type="Proteomes" id="UP000253647">
    <property type="component" value="Unassembled WGS sequence"/>
</dbReference>
<dbReference type="Gene3D" id="3.90.320.10">
    <property type="match status" value="1"/>
</dbReference>
<dbReference type="InterPro" id="IPR017482">
    <property type="entry name" value="Lambda-type_endonuclease"/>
</dbReference>
<dbReference type="InterPro" id="IPR019080">
    <property type="entry name" value="YqaJ_viral_recombinase"/>
</dbReference>
<feature type="coiled-coil region" evidence="1">
    <location>
        <begin position="221"/>
        <end position="255"/>
    </location>
</feature>
<organism evidence="3 4">
    <name type="scientific">Marinobacter nauticus</name>
    <name type="common">Marinobacter hydrocarbonoclasticus</name>
    <name type="synonym">Marinobacter aquaeolei</name>
    <dbReference type="NCBI Taxonomy" id="2743"/>
    <lineage>
        <taxon>Bacteria</taxon>
        <taxon>Pseudomonadati</taxon>
        <taxon>Pseudomonadota</taxon>
        <taxon>Gammaproteobacteria</taxon>
        <taxon>Pseudomonadales</taxon>
        <taxon>Marinobacteraceae</taxon>
        <taxon>Marinobacter</taxon>
    </lineage>
</organism>
<dbReference type="SUPFAM" id="SSF52980">
    <property type="entry name" value="Restriction endonuclease-like"/>
    <property type="match status" value="1"/>
</dbReference>
<dbReference type="GO" id="GO:0004519">
    <property type="term" value="F:endonuclease activity"/>
    <property type="evidence" value="ECO:0007669"/>
    <property type="project" value="UniProtKB-KW"/>
</dbReference>
<dbReference type="PANTHER" id="PTHR46609">
    <property type="entry name" value="EXONUCLEASE, PHAGE-TYPE/RECB, C-TERMINAL DOMAIN-CONTAINING PROTEIN"/>
    <property type="match status" value="1"/>
</dbReference>
<dbReference type="NCBIfam" id="TIGR03033">
    <property type="entry name" value="phage_rel_nuc"/>
    <property type="match status" value="1"/>
</dbReference>
<sequence length="339" mass="39667">MKIVAFDQRTDEWLAWRKLGVTASEAAIIMNESPYMTPWRLWAEKVGLAEPDDLSKNPFVQYGIEHEDVARREFEDRHPGEVALPICAESEEVPIMRASFDGVISLKRPVELKCPSTKVFNEVLEQGTDSEAYKLYWHQVQHQMYVSGASEGYLVFYHEGRDLQVFRIDRDDDYIERLVKKAQEFFELVMKRKAPEKDPERDILIPTGHQAEIWVEASETIKFYDADIKAYQKKIEEAKEKRREAEATLKQLLGNFHTAEYNGVRVHRYIREGKVNFKAFLEDNHPDADISKLEAYKEQGTEVFRITVTDNVLPVWSRDESALDEVEEIRDDHEQSMFW</sequence>
<evidence type="ECO:0000259" key="2">
    <source>
        <dbReference type="Pfam" id="PF09588"/>
    </source>
</evidence>
<dbReference type="InterPro" id="IPR011335">
    <property type="entry name" value="Restrct_endonuc-II-like"/>
</dbReference>
<accession>A0A368X7N2</accession>
<feature type="domain" description="YqaJ viral recombinase" evidence="2">
    <location>
        <begin position="12"/>
        <end position="149"/>
    </location>
</feature>
<dbReference type="AlphaFoldDB" id="A0A368X7N2"/>
<dbReference type="PANTHER" id="PTHR46609:SF6">
    <property type="entry name" value="EXONUCLEASE, PHAGE-TYPE_RECB, C-TERMINAL DOMAIN-CONTAINING PROTEIN-RELATED"/>
    <property type="match status" value="1"/>
</dbReference>
<protein>
    <submittedName>
        <fullName evidence="3">Putative phage-type endonuclease</fullName>
    </submittedName>
</protein>
<dbReference type="InterPro" id="IPR011604">
    <property type="entry name" value="PDDEXK-like_dom_sf"/>
</dbReference>
<gene>
    <name evidence="3" type="ORF">DET61_11652</name>
</gene>
<evidence type="ECO:0000256" key="1">
    <source>
        <dbReference type="SAM" id="Coils"/>
    </source>
</evidence>
<keyword evidence="3" id="KW-0540">Nuclease</keyword>
<keyword evidence="3" id="KW-0255">Endonuclease</keyword>
<dbReference type="EMBL" id="QPJI01000016">
    <property type="protein sequence ID" value="RCW64011.1"/>
    <property type="molecule type" value="Genomic_DNA"/>
</dbReference>
<reference evidence="3 4" key="1">
    <citation type="submission" date="2018-07" db="EMBL/GenBank/DDBJ databases">
        <title>Freshwater and sediment microbial communities from various areas in North America, analyzing microbe dynamics in response to fracking.</title>
        <authorList>
            <person name="Lamendella R."/>
        </authorList>
    </citation>
    <scope>NUCLEOTIDE SEQUENCE [LARGE SCALE GENOMIC DNA]</scope>
    <source>
        <strain evidence="3 4">105B</strain>
    </source>
</reference>
<dbReference type="RefSeq" id="WP_114435130.1">
    <property type="nucleotide sequence ID" value="NZ_QPJI01000016.1"/>
</dbReference>
<name>A0A368X7N2_MARNT</name>
<proteinExistence type="predicted"/>
<dbReference type="InterPro" id="IPR051703">
    <property type="entry name" value="NF-kappa-B_Signaling_Reg"/>
</dbReference>
<comment type="caution">
    <text evidence="3">The sequence shown here is derived from an EMBL/GenBank/DDBJ whole genome shotgun (WGS) entry which is preliminary data.</text>
</comment>
<keyword evidence="3" id="KW-0378">Hydrolase</keyword>